<keyword evidence="3" id="KW-1185">Reference proteome</keyword>
<reference evidence="2" key="1">
    <citation type="submission" date="2020-06" db="EMBL/GenBank/DDBJ databases">
        <authorList>
            <person name="Li T."/>
            <person name="Hu X."/>
            <person name="Zhang T."/>
            <person name="Song X."/>
            <person name="Zhang H."/>
            <person name="Dai N."/>
            <person name="Sheng W."/>
            <person name="Hou X."/>
            <person name="Wei L."/>
        </authorList>
    </citation>
    <scope>NUCLEOTIDE SEQUENCE</scope>
    <source>
        <strain evidence="2">K16</strain>
        <tissue evidence="2">Leaf</tissue>
    </source>
</reference>
<keyword evidence="1" id="KW-1133">Transmembrane helix</keyword>
<protein>
    <submittedName>
        <fullName evidence="2">Uncharacterized protein</fullName>
    </submittedName>
</protein>
<feature type="transmembrane region" description="Helical" evidence="1">
    <location>
        <begin position="153"/>
        <end position="172"/>
    </location>
</feature>
<name>A0AAE2BJH3_9LAMI</name>
<evidence type="ECO:0000313" key="3">
    <source>
        <dbReference type="Proteomes" id="UP001289374"/>
    </source>
</evidence>
<sequence length="184" mass="21162">MLEREVSVKGGKMVLIQSILQAIPSYALSCFRLSDSLICEVGRLFQNSGGVVRLIERFSGFLGGGCCLVTRPESLLNWVFKARYFPHSDFFAAHLGYKSFILSEEHYGFREVLKRGTKWRIGDGHSIRIWVDRCFLVSTLFKLFHLLGCCIRMLEFVLLCNLKVAVGMRNLFMKYSRRRTSRSC</sequence>
<accession>A0AAE2BJH3</accession>
<reference evidence="2" key="2">
    <citation type="journal article" date="2024" name="Plant">
        <title>Genomic evolution and insights into agronomic trait innovations of Sesamum species.</title>
        <authorList>
            <person name="Miao H."/>
            <person name="Wang L."/>
            <person name="Qu L."/>
            <person name="Liu H."/>
            <person name="Sun Y."/>
            <person name="Le M."/>
            <person name="Wang Q."/>
            <person name="Wei S."/>
            <person name="Zheng Y."/>
            <person name="Lin W."/>
            <person name="Duan Y."/>
            <person name="Cao H."/>
            <person name="Xiong S."/>
            <person name="Wang X."/>
            <person name="Wei L."/>
            <person name="Li C."/>
            <person name="Ma Q."/>
            <person name="Ju M."/>
            <person name="Zhao R."/>
            <person name="Li G."/>
            <person name="Mu C."/>
            <person name="Tian Q."/>
            <person name="Mei H."/>
            <person name="Zhang T."/>
            <person name="Gao T."/>
            <person name="Zhang H."/>
        </authorList>
    </citation>
    <scope>NUCLEOTIDE SEQUENCE</scope>
    <source>
        <strain evidence="2">K16</strain>
    </source>
</reference>
<evidence type="ECO:0000256" key="1">
    <source>
        <dbReference type="SAM" id="Phobius"/>
    </source>
</evidence>
<dbReference type="EMBL" id="JACGWL010000014">
    <property type="protein sequence ID" value="KAK4387680.1"/>
    <property type="molecule type" value="Genomic_DNA"/>
</dbReference>
<evidence type="ECO:0000313" key="2">
    <source>
        <dbReference type="EMBL" id="KAK4387680.1"/>
    </source>
</evidence>
<organism evidence="2 3">
    <name type="scientific">Sesamum angolense</name>
    <dbReference type="NCBI Taxonomy" id="2727404"/>
    <lineage>
        <taxon>Eukaryota</taxon>
        <taxon>Viridiplantae</taxon>
        <taxon>Streptophyta</taxon>
        <taxon>Embryophyta</taxon>
        <taxon>Tracheophyta</taxon>
        <taxon>Spermatophyta</taxon>
        <taxon>Magnoliopsida</taxon>
        <taxon>eudicotyledons</taxon>
        <taxon>Gunneridae</taxon>
        <taxon>Pentapetalae</taxon>
        <taxon>asterids</taxon>
        <taxon>lamiids</taxon>
        <taxon>Lamiales</taxon>
        <taxon>Pedaliaceae</taxon>
        <taxon>Sesamum</taxon>
    </lineage>
</organism>
<comment type="caution">
    <text evidence="2">The sequence shown here is derived from an EMBL/GenBank/DDBJ whole genome shotgun (WGS) entry which is preliminary data.</text>
</comment>
<gene>
    <name evidence="2" type="ORF">Sango_2374600</name>
</gene>
<proteinExistence type="predicted"/>
<dbReference type="Proteomes" id="UP001289374">
    <property type="component" value="Unassembled WGS sequence"/>
</dbReference>
<dbReference type="AlphaFoldDB" id="A0AAE2BJH3"/>
<keyword evidence="1" id="KW-0472">Membrane</keyword>
<keyword evidence="1" id="KW-0812">Transmembrane</keyword>